<evidence type="ECO:0008006" key="3">
    <source>
        <dbReference type="Google" id="ProtNLM"/>
    </source>
</evidence>
<evidence type="ECO:0000313" key="2">
    <source>
        <dbReference type="Proteomes" id="UP000298381"/>
    </source>
</evidence>
<dbReference type="Proteomes" id="UP000298381">
    <property type="component" value="Unassembled WGS sequence"/>
</dbReference>
<reference evidence="1 2" key="1">
    <citation type="submission" date="2019-03" db="EMBL/GenBank/DDBJ databases">
        <title>Draft genome sequence data and analysis of a Fermenting Bacterium, Soehngenia longevitae strain 1933PT, isolated from petroleum reservoir in Azerbaijan.</title>
        <authorList>
            <person name="Grouzdev D.S."/>
            <person name="Bidzhieva S.K."/>
            <person name="Sokolova D.S."/>
            <person name="Tourova T.P."/>
            <person name="Poltaraus A.B."/>
            <person name="Nazina T.N."/>
        </authorList>
    </citation>
    <scope>NUCLEOTIDE SEQUENCE [LARGE SCALE GENOMIC DNA]</scope>
    <source>
        <strain evidence="1 2">1933P</strain>
    </source>
</reference>
<proteinExistence type="predicted"/>
<evidence type="ECO:0000313" key="1">
    <source>
        <dbReference type="EMBL" id="TFZ39877.1"/>
    </source>
</evidence>
<gene>
    <name evidence="1" type="ORF">E4100_06335</name>
</gene>
<comment type="caution">
    <text evidence="1">The sequence shown here is derived from an EMBL/GenBank/DDBJ whole genome shotgun (WGS) entry which is preliminary data.</text>
</comment>
<keyword evidence="2" id="KW-1185">Reference proteome</keyword>
<dbReference type="AlphaFoldDB" id="A0A4Z0D2V6"/>
<dbReference type="OrthoDB" id="9807021at2"/>
<organism evidence="1 2">
    <name type="scientific">Soehngenia longivitae</name>
    <dbReference type="NCBI Taxonomy" id="2562294"/>
    <lineage>
        <taxon>Bacteria</taxon>
        <taxon>Bacillati</taxon>
        <taxon>Bacillota</taxon>
        <taxon>Tissierellia</taxon>
        <taxon>Tissierellales</taxon>
        <taxon>Tissierellaceae</taxon>
        <taxon>Soehngenia</taxon>
    </lineage>
</organism>
<accession>A0A4Z0D2V6</accession>
<dbReference type="RefSeq" id="WP_135271193.1">
    <property type="nucleotide sequence ID" value="NZ_SRIB01000008.1"/>
</dbReference>
<dbReference type="EMBL" id="SRIB01000008">
    <property type="protein sequence ID" value="TFZ39877.1"/>
    <property type="molecule type" value="Genomic_DNA"/>
</dbReference>
<sequence>MLNCLINTAPIYSELTNKKVAISICDLEKCLLYIPAIDLDHKLKSGDSHIQNTCAYECIKIGEKIERKVDFDNGRLTYYAVAIPIRDENGEIIGAISFSQNYKHNEMLNALVDNIFDSFENFRNLSSQVLNNANDLEKLNQRYLTIIEHYNKKLELLDSHLRLLNIYEKLDTYKNQMDIDDLNVGLGFDIEEIRKLSNDFKTISSYQLDSTRYIANTTEIISKRISKLKEQVKNII</sequence>
<name>A0A4Z0D2V6_9FIRM</name>
<protein>
    <recommendedName>
        <fullName evidence="3">PAC domain-containing protein</fullName>
    </recommendedName>
</protein>